<evidence type="ECO:0000256" key="3">
    <source>
        <dbReference type="PROSITE-ProRule" id="PRU00339"/>
    </source>
</evidence>
<feature type="repeat" description="TPR" evidence="3">
    <location>
        <begin position="27"/>
        <end position="60"/>
    </location>
</feature>
<dbReference type="PANTHER" id="PTHR45586">
    <property type="entry name" value="TPR REPEAT-CONTAINING PROTEIN PA4667"/>
    <property type="match status" value="1"/>
</dbReference>
<gene>
    <name evidence="5" type="ORF">I2I01_21565</name>
</gene>
<comment type="caution">
    <text evidence="5">The sequence shown here is derived from an EMBL/GenBank/DDBJ whole genome shotgun (WGS) entry which is preliminary data.</text>
</comment>
<keyword evidence="4" id="KW-0732">Signal</keyword>
<evidence type="ECO:0000313" key="5">
    <source>
        <dbReference type="EMBL" id="MBF9144245.1"/>
    </source>
</evidence>
<name>A0A931BHX6_9BACT</name>
<dbReference type="PROSITE" id="PS50005">
    <property type="entry name" value="TPR"/>
    <property type="match status" value="2"/>
</dbReference>
<organism evidence="5 6">
    <name type="scientific">Hymenobacter properus</name>
    <dbReference type="NCBI Taxonomy" id="2791026"/>
    <lineage>
        <taxon>Bacteria</taxon>
        <taxon>Pseudomonadati</taxon>
        <taxon>Bacteroidota</taxon>
        <taxon>Cytophagia</taxon>
        <taxon>Cytophagales</taxon>
        <taxon>Hymenobacteraceae</taxon>
        <taxon>Hymenobacter</taxon>
    </lineage>
</organism>
<keyword evidence="1" id="KW-0677">Repeat</keyword>
<reference evidence="5 6" key="1">
    <citation type="submission" date="2020-11" db="EMBL/GenBank/DDBJ databases">
        <authorList>
            <person name="Kim M.K."/>
        </authorList>
    </citation>
    <scope>NUCLEOTIDE SEQUENCE [LARGE SCALE GENOMIC DNA]</scope>
    <source>
        <strain evidence="5 6">BT439</strain>
    </source>
</reference>
<accession>A0A931BHX6</accession>
<dbReference type="EMBL" id="JADQDP010000007">
    <property type="protein sequence ID" value="MBF9144245.1"/>
    <property type="molecule type" value="Genomic_DNA"/>
</dbReference>
<dbReference type="SMART" id="SM00028">
    <property type="entry name" value="TPR"/>
    <property type="match status" value="4"/>
</dbReference>
<evidence type="ECO:0000256" key="1">
    <source>
        <dbReference type="ARBA" id="ARBA00022737"/>
    </source>
</evidence>
<dbReference type="RefSeq" id="WP_196288599.1">
    <property type="nucleotide sequence ID" value="NZ_JADQDP010000007.1"/>
</dbReference>
<proteinExistence type="predicted"/>
<evidence type="ECO:0000313" key="6">
    <source>
        <dbReference type="Proteomes" id="UP000645610"/>
    </source>
</evidence>
<dbReference type="PANTHER" id="PTHR45586:SF1">
    <property type="entry name" value="LIPOPOLYSACCHARIDE ASSEMBLY PROTEIN B"/>
    <property type="match status" value="1"/>
</dbReference>
<feature type="signal peptide" evidence="4">
    <location>
        <begin position="1"/>
        <end position="19"/>
    </location>
</feature>
<dbReference type="SUPFAM" id="SSF48452">
    <property type="entry name" value="TPR-like"/>
    <property type="match status" value="1"/>
</dbReference>
<dbReference type="Gene3D" id="1.25.40.10">
    <property type="entry name" value="Tetratricopeptide repeat domain"/>
    <property type="match status" value="2"/>
</dbReference>
<keyword evidence="6" id="KW-1185">Reference proteome</keyword>
<feature type="chain" id="PRO_5037298295" evidence="4">
    <location>
        <begin position="20"/>
        <end position="357"/>
    </location>
</feature>
<dbReference type="Proteomes" id="UP000645610">
    <property type="component" value="Unassembled WGS sequence"/>
</dbReference>
<dbReference type="Pfam" id="PF14559">
    <property type="entry name" value="TPR_19"/>
    <property type="match status" value="1"/>
</dbReference>
<dbReference type="InterPro" id="IPR051012">
    <property type="entry name" value="CellSynth/LPSAsmb/PSIAsmb"/>
</dbReference>
<dbReference type="InterPro" id="IPR019734">
    <property type="entry name" value="TPR_rpt"/>
</dbReference>
<sequence>MKKALLVLLLAGSMGAAYAQTSGGTPSRDLVAEGVKLYDQGKYAEAVAKYQQVLASAPNDELALSELALAYSALGRDAETVEICQKLLKAKPDSDVMVYVTLGNSLDALKKPKEAIRVYEQGLKHHPDSYALYFNEGVAQATSGQVAASVGSFQQSVALSPGHTSSHMSLGVMQLSNQARVPGILAMSRFLVLEPRGARATQRLPMLDKAMSQGVSQTGEKDVTINISSAALSGSNGKSKGPDNFGPVELMLSLSAANALTKDSKSTSNIERFAKQFGDLCQTLGELSNNQQGFTWNYYVPYFVEMEKKGFVPAFAYLSHASQTDVPEVQQWLTAHPTEVQVFQEWSKNYAWPKAIH</sequence>
<protein>
    <submittedName>
        <fullName evidence="5">Tetratricopeptide repeat protein</fullName>
    </submittedName>
</protein>
<feature type="repeat" description="TPR" evidence="3">
    <location>
        <begin position="96"/>
        <end position="129"/>
    </location>
</feature>
<dbReference type="AlphaFoldDB" id="A0A931BHX6"/>
<evidence type="ECO:0000256" key="2">
    <source>
        <dbReference type="ARBA" id="ARBA00022803"/>
    </source>
</evidence>
<keyword evidence="2 3" id="KW-0802">TPR repeat</keyword>
<dbReference type="Pfam" id="PF13432">
    <property type="entry name" value="TPR_16"/>
    <property type="match status" value="1"/>
</dbReference>
<evidence type="ECO:0000256" key="4">
    <source>
        <dbReference type="SAM" id="SignalP"/>
    </source>
</evidence>
<dbReference type="InterPro" id="IPR011990">
    <property type="entry name" value="TPR-like_helical_dom_sf"/>
</dbReference>